<evidence type="ECO:0000313" key="8">
    <source>
        <dbReference type="Proteomes" id="UP000543005"/>
    </source>
</evidence>
<dbReference type="AlphaFoldDB" id="A0A7X1CB30"/>
<evidence type="ECO:0000313" key="7">
    <source>
        <dbReference type="Proteomes" id="UP000541735"/>
    </source>
</evidence>
<reference evidence="6 7" key="1">
    <citation type="submission" date="2020-03" db="EMBL/GenBank/DDBJ databases">
        <title>Soil Listeria distribution.</title>
        <authorList>
            <person name="Liao J."/>
            <person name="Wiedmann M."/>
        </authorList>
    </citation>
    <scope>NUCLEOTIDE SEQUENCE [LARGE SCALE GENOMIC DNA]</scope>
    <source>
        <strain evidence="5 8">FSL L7-0051</strain>
        <strain evidence="3 7">FSL L7-0259</strain>
        <strain evidence="1 6">FSL L7-1547</strain>
    </source>
</reference>
<name>A0A7X1CB30_9LIST</name>
<evidence type="ECO:0000313" key="2">
    <source>
        <dbReference type="EMBL" id="MBC1491102.1"/>
    </source>
</evidence>
<proteinExistence type="predicted"/>
<dbReference type="RefSeq" id="WP_185416889.1">
    <property type="nucleotide sequence ID" value="NZ_JAARQU010000004.1"/>
</dbReference>
<dbReference type="EMBL" id="JAASTX010000004">
    <property type="protein sequence ID" value="MBC1491102.1"/>
    <property type="molecule type" value="Genomic_DNA"/>
</dbReference>
<evidence type="ECO:0000313" key="5">
    <source>
        <dbReference type="EMBL" id="MBC2292967.1"/>
    </source>
</evidence>
<dbReference type="Proteomes" id="UP000541735">
    <property type="component" value="Unassembled WGS sequence"/>
</dbReference>
<organism evidence="1 6">
    <name type="scientific">Listeria booriae</name>
    <dbReference type="NCBI Taxonomy" id="1552123"/>
    <lineage>
        <taxon>Bacteria</taxon>
        <taxon>Bacillati</taxon>
        <taxon>Bacillota</taxon>
        <taxon>Bacilli</taxon>
        <taxon>Bacillales</taxon>
        <taxon>Listeriaceae</taxon>
        <taxon>Listeria</taxon>
    </lineage>
</organism>
<dbReference type="Proteomes" id="UP000543005">
    <property type="component" value="Unassembled WGS sequence"/>
</dbReference>
<evidence type="ECO:0000313" key="6">
    <source>
        <dbReference type="Proteomes" id="UP000533953"/>
    </source>
</evidence>
<evidence type="ECO:0000313" key="1">
    <source>
        <dbReference type="EMBL" id="MBC1490983.1"/>
    </source>
</evidence>
<evidence type="ECO:0000313" key="4">
    <source>
        <dbReference type="EMBL" id="MBC2178271.1"/>
    </source>
</evidence>
<sequence>MPNFIFTGQVLNENYYVNGTVMVVQNRVFIVCVADIDDYGEGNGVDLYATEFYEVEPETIIPLEEMEQKGSDEK</sequence>
<dbReference type="EMBL" id="JAASTX010000004">
    <property type="protein sequence ID" value="MBC1490983.1"/>
    <property type="molecule type" value="Genomic_DNA"/>
</dbReference>
<dbReference type="EMBL" id="JAARYD010000011">
    <property type="protein sequence ID" value="MBC2178202.1"/>
    <property type="molecule type" value="Genomic_DNA"/>
</dbReference>
<dbReference type="EMBL" id="JAARYD010000012">
    <property type="protein sequence ID" value="MBC2178271.1"/>
    <property type="molecule type" value="Genomic_DNA"/>
</dbReference>
<comment type="caution">
    <text evidence="1">The sequence shown here is derived from an EMBL/GenBank/DDBJ whole genome shotgun (WGS) entry which is preliminary data.</text>
</comment>
<accession>A0A7X1CB30</accession>
<protein>
    <submittedName>
        <fullName evidence="1">Uncharacterized protein</fullName>
    </submittedName>
</protein>
<dbReference type="EMBL" id="JAARZT010000011">
    <property type="protein sequence ID" value="MBC2292967.1"/>
    <property type="molecule type" value="Genomic_DNA"/>
</dbReference>
<gene>
    <name evidence="3" type="ORF">HCB27_16360</name>
    <name evidence="4" type="ORF">HCB27_16705</name>
    <name evidence="5" type="ORF">HCC36_06940</name>
    <name evidence="1" type="ORF">HCI99_04010</name>
    <name evidence="2" type="ORF">HCI99_04625</name>
</gene>
<evidence type="ECO:0000313" key="3">
    <source>
        <dbReference type="EMBL" id="MBC2178202.1"/>
    </source>
</evidence>
<dbReference type="Proteomes" id="UP000533953">
    <property type="component" value="Unassembled WGS sequence"/>
</dbReference>